<dbReference type="PANTHER" id="PTHR30250:SF30">
    <property type="entry name" value="LIPID III FLIPPASE"/>
    <property type="match status" value="1"/>
</dbReference>
<evidence type="ECO:0000256" key="6">
    <source>
        <dbReference type="SAM" id="Phobius"/>
    </source>
</evidence>
<dbReference type="CDD" id="cd13125">
    <property type="entry name" value="MATE_like_10"/>
    <property type="match status" value="1"/>
</dbReference>
<dbReference type="EMBL" id="QOVN01000004">
    <property type="protein sequence ID" value="RXG28547.1"/>
    <property type="molecule type" value="Genomic_DNA"/>
</dbReference>
<keyword evidence="5 6" id="KW-0472">Membrane</keyword>
<keyword evidence="2" id="KW-1003">Cell membrane</keyword>
<name>A0A1M5TVK3_9FLAO</name>
<evidence type="ECO:0000313" key="9">
    <source>
        <dbReference type="Proteomes" id="UP000184240"/>
    </source>
</evidence>
<organism evidence="8 9">
    <name type="scientific">Leeuwenhoekiella palythoae</name>
    <dbReference type="NCBI Taxonomy" id="573501"/>
    <lineage>
        <taxon>Bacteria</taxon>
        <taxon>Pseudomonadati</taxon>
        <taxon>Bacteroidota</taxon>
        <taxon>Flavobacteriia</taxon>
        <taxon>Flavobacteriales</taxon>
        <taxon>Flavobacteriaceae</taxon>
        <taxon>Leeuwenhoekiella</taxon>
    </lineage>
</organism>
<keyword evidence="10" id="KW-1185">Reference proteome</keyword>
<feature type="transmembrane region" description="Helical" evidence="6">
    <location>
        <begin position="400"/>
        <end position="421"/>
    </location>
</feature>
<reference evidence="8" key="1">
    <citation type="submission" date="2016-11" db="EMBL/GenBank/DDBJ databases">
        <authorList>
            <person name="Jaros S."/>
            <person name="Januszkiewicz K."/>
            <person name="Wedrychowicz H."/>
        </authorList>
    </citation>
    <scope>NUCLEOTIDE SEQUENCE [LARGE SCALE GENOMIC DNA]</scope>
    <source>
        <strain evidence="8">DSM 19859</strain>
    </source>
</reference>
<feature type="transmembrane region" description="Helical" evidence="6">
    <location>
        <begin position="372"/>
        <end position="394"/>
    </location>
</feature>
<evidence type="ECO:0000313" key="10">
    <source>
        <dbReference type="Proteomes" id="UP000290037"/>
    </source>
</evidence>
<evidence type="ECO:0000256" key="4">
    <source>
        <dbReference type="ARBA" id="ARBA00022989"/>
    </source>
</evidence>
<feature type="transmembrane region" description="Helical" evidence="6">
    <location>
        <begin position="275"/>
        <end position="296"/>
    </location>
</feature>
<dbReference type="Proteomes" id="UP000184240">
    <property type="component" value="Unassembled WGS sequence"/>
</dbReference>
<reference evidence="9" key="2">
    <citation type="submission" date="2016-11" db="EMBL/GenBank/DDBJ databases">
        <authorList>
            <person name="Varghese N."/>
            <person name="Submissions S."/>
        </authorList>
    </citation>
    <scope>NUCLEOTIDE SEQUENCE [LARGE SCALE GENOMIC DNA]</scope>
    <source>
        <strain evidence="9">DSM 19859</strain>
    </source>
</reference>
<protein>
    <submittedName>
        <fullName evidence="7">PST family polysaccharide transporter</fullName>
    </submittedName>
    <submittedName>
        <fullName evidence="8">Polysaccharide transporter, PST family</fullName>
    </submittedName>
</protein>
<dbReference type="InterPro" id="IPR050833">
    <property type="entry name" value="Poly_Biosynth_Transport"/>
</dbReference>
<dbReference type="InterPro" id="IPR044550">
    <property type="entry name" value="WzxE"/>
</dbReference>
<evidence type="ECO:0000256" key="5">
    <source>
        <dbReference type="ARBA" id="ARBA00023136"/>
    </source>
</evidence>
<evidence type="ECO:0000313" key="7">
    <source>
        <dbReference type="EMBL" id="RXG28547.1"/>
    </source>
</evidence>
<proteinExistence type="predicted"/>
<dbReference type="EMBL" id="FQXT01000001">
    <property type="protein sequence ID" value="SHH54691.1"/>
    <property type="molecule type" value="Genomic_DNA"/>
</dbReference>
<dbReference type="STRING" id="573501.SAMN04487999_0467"/>
<sequence length="430" mass="47848">MLKFLRQLITQNVLLKVSSFNAMGVGVRLVCGLVSSKLIAFYLGASGMAVLGDLRNFISSLQSIGQLGISNGVIKYSAEFKTDKTRLQKLISTVLKVGFLASVFLGVLLFFTASVINTQVFNAEINYTTIIKVFAVVLPFFTLNALMLNIINGIGNYKKVILINSITNVAGVALSAILIINYQLYGAMLAVVLSAGIGLLITLSTVLKKRSLFRELLQEQIDGSMLRRLASYGGMTLFSAIVSPWVYIAIRQEIIAVDGLANAGYWDAMLRLSDYYLMFATTLLTLYILPKLSAAISKKEFRAEVFRFYKTFLPLFGAGLIVLFFIKTWIIRLVYSPSFLGMQPVFIWQLAGDFFRVASLVIAYQMLAKNKFWLFIGTQVLSLSIIYFSSVFFIQDYGFVGAAMGHLLSYVLYLLVLLFIFRNALFGKLC</sequence>
<feature type="transmembrane region" description="Helical" evidence="6">
    <location>
        <begin position="346"/>
        <end position="365"/>
    </location>
</feature>
<accession>A0A1M5TVK3</accession>
<dbReference type="OrthoDB" id="9769862at2"/>
<dbReference type="PANTHER" id="PTHR30250">
    <property type="entry name" value="PST FAMILY PREDICTED COLANIC ACID TRANSPORTER"/>
    <property type="match status" value="1"/>
</dbReference>
<evidence type="ECO:0000256" key="2">
    <source>
        <dbReference type="ARBA" id="ARBA00022475"/>
    </source>
</evidence>
<keyword evidence="3 6" id="KW-0812">Transmembrane</keyword>
<dbReference type="Proteomes" id="UP000290037">
    <property type="component" value="Unassembled WGS sequence"/>
</dbReference>
<feature type="transmembrane region" description="Helical" evidence="6">
    <location>
        <begin position="125"/>
        <end position="148"/>
    </location>
</feature>
<dbReference type="GO" id="GO:0009246">
    <property type="term" value="P:enterobacterial common antigen biosynthetic process"/>
    <property type="evidence" value="ECO:0007669"/>
    <property type="project" value="InterPro"/>
</dbReference>
<feature type="transmembrane region" description="Helical" evidence="6">
    <location>
        <begin position="90"/>
        <end position="113"/>
    </location>
</feature>
<evidence type="ECO:0000256" key="1">
    <source>
        <dbReference type="ARBA" id="ARBA00004651"/>
    </source>
</evidence>
<dbReference type="RefSeq" id="WP_072979948.1">
    <property type="nucleotide sequence ID" value="NZ_FQXT01000001.1"/>
</dbReference>
<dbReference type="GO" id="GO:0005886">
    <property type="term" value="C:plasma membrane"/>
    <property type="evidence" value="ECO:0007669"/>
    <property type="project" value="UniProtKB-SubCell"/>
</dbReference>
<comment type="subcellular location">
    <subcellularLocation>
        <location evidence="1">Cell membrane</location>
        <topology evidence="1">Multi-pass membrane protein</topology>
    </subcellularLocation>
</comment>
<feature type="transmembrane region" description="Helical" evidence="6">
    <location>
        <begin position="160"/>
        <end position="180"/>
    </location>
</feature>
<feature type="transmembrane region" description="Helical" evidence="6">
    <location>
        <begin position="308"/>
        <end position="326"/>
    </location>
</feature>
<evidence type="ECO:0000256" key="3">
    <source>
        <dbReference type="ARBA" id="ARBA00022692"/>
    </source>
</evidence>
<gene>
    <name evidence="7" type="ORF">DSM01_2007</name>
    <name evidence="8" type="ORF">SAMN04487999_0467</name>
</gene>
<keyword evidence="4 6" id="KW-1133">Transmembrane helix</keyword>
<feature type="transmembrane region" description="Helical" evidence="6">
    <location>
        <begin position="186"/>
        <end position="208"/>
    </location>
</feature>
<reference evidence="7 10" key="3">
    <citation type="submission" date="2018-07" db="EMBL/GenBank/DDBJ databases">
        <title>Leeuwenhoekiella genomics.</title>
        <authorList>
            <person name="Tahon G."/>
            <person name="Willems A."/>
        </authorList>
    </citation>
    <scope>NUCLEOTIDE SEQUENCE [LARGE SCALE GENOMIC DNA]</scope>
    <source>
        <strain evidence="7 10">LMG 24856</strain>
    </source>
</reference>
<dbReference type="AlphaFoldDB" id="A0A1M5TVK3"/>
<feature type="transmembrane region" description="Helical" evidence="6">
    <location>
        <begin position="229"/>
        <end position="250"/>
    </location>
</feature>
<evidence type="ECO:0000313" key="8">
    <source>
        <dbReference type="EMBL" id="SHH54691.1"/>
    </source>
</evidence>